<dbReference type="GO" id="GO:0008146">
    <property type="term" value="F:sulfotransferase activity"/>
    <property type="evidence" value="ECO:0007669"/>
    <property type="project" value="InterPro"/>
</dbReference>
<dbReference type="EMBL" id="SWLB01000005">
    <property type="protein sequence ID" value="KAF3338562.1"/>
    <property type="molecule type" value="Genomic_DNA"/>
</dbReference>
<evidence type="ECO:0000256" key="3">
    <source>
        <dbReference type="RuleBase" id="RU361155"/>
    </source>
</evidence>
<dbReference type="PANTHER" id="PTHR11783">
    <property type="entry name" value="SULFOTRANSFERASE SULT"/>
    <property type="match status" value="1"/>
</dbReference>
<proteinExistence type="inferred from homology"/>
<reference evidence="5" key="1">
    <citation type="submission" date="2020-01" db="EMBL/GenBank/DDBJ databases">
        <title>Genome sequence of Kobresia littledalei, the first chromosome-level genome in the family Cyperaceae.</title>
        <authorList>
            <person name="Qu G."/>
        </authorList>
    </citation>
    <scope>NUCLEOTIDE SEQUENCE</scope>
    <source>
        <strain evidence="5">C.B.Clarke</strain>
        <tissue evidence="5">Leaf</tissue>
    </source>
</reference>
<keyword evidence="2 3" id="KW-0808">Transferase</keyword>
<evidence type="ECO:0000313" key="6">
    <source>
        <dbReference type="Proteomes" id="UP000623129"/>
    </source>
</evidence>
<evidence type="ECO:0000259" key="4">
    <source>
        <dbReference type="Pfam" id="PF00685"/>
    </source>
</evidence>
<evidence type="ECO:0000313" key="5">
    <source>
        <dbReference type="EMBL" id="KAF3338562.1"/>
    </source>
</evidence>
<protein>
    <recommendedName>
        <fullName evidence="3">Sulfotransferase</fullName>
        <ecNumber evidence="3">2.8.2.-</ecNumber>
    </recommendedName>
</protein>
<comment type="similarity">
    <text evidence="1 3">Belongs to the sulfotransferase 1 family.</text>
</comment>
<organism evidence="5 6">
    <name type="scientific">Carex littledalei</name>
    <dbReference type="NCBI Taxonomy" id="544730"/>
    <lineage>
        <taxon>Eukaryota</taxon>
        <taxon>Viridiplantae</taxon>
        <taxon>Streptophyta</taxon>
        <taxon>Embryophyta</taxon>
        <taxon>Tracheophyta</taxon>
        <taxon>Spermatophyta</taxon>
        <taxon>Magnoliopsida</taxon>
        <taxon>Liliopsida</taxon>
        <taxon>Poales</taxon>
        <taxon>Cyperaceae</taxon>
        <taxon>Cyperoideae</taxon>
        <taxon>Cariceae</taxon>
        <taxon>Carex</taxon>
        <taxon>Carex subgen. Euthyceras</taxon>
    </lineage>
</organism>
<evidence type="ECO:0000256" key="2">
    <source>
        <dbReference type="ARBA" id="ARBA00022679"/>
    </source>
</evidence>
<dbReference type="Proteomes" id="UP000623129">
    <property type="component" value="Unassembled WGS sequence"/>
</dbReference>
<gene>
    <name evidence="5" type="ORF">FCM35_KLT17399</name>
</gene>
<dbReference type="Gene3D" id="3.40.50.300">
    <property type="entry name" value="P-loop containing nucleotide triphosphate hydrolases"/>
    <property type="match status" value="1"/>
</dbReference>
<dbReference type="SUPFAM" id="SSF52540">
    <property type="entry name" value="P-loop containing nucleoside triphosphate hydrolases"/>
    <property type="match status" value="1"/>
</dbReference>
<accession>A0A833VG55</accession>
<evidence type="ECO:0000256" key="1">
    <source>
        <dbReference type="ARBA" id="ARBA00005771"/>
    </source>
</evidence>
<keyword evidence="6" id="KW-1185">Reference proteome</keyword>
<dbReference type="EC" id="2.8.2.-" evidence="3"/>
<name>A0A833VG55_9POAL</name>
<feature type="domain" description="Sulfotransferase" evidence="4">
    <location>
        <begin position="96"/>
        <end position="350"/>
    </location>
</feature>
<comment type="caution">
    <text evidence="5">The sequence shown here is derived from an EMBL/GenBank/DDBJ whole genome shotgun (WGS) entry which is preliminary data.</text>
</comment>
<dbReference type="AlphaFoldDB" id="A0A833VG55"/>
<dbReference type="OrthoDB" id="205623at2759"/>
<dbReference type="Pfam" id="PF00685">
    <property type="entry name" value="Sulfotransfer_1"/>
    <property type="match status" value="1"/>
</dbReference>
<dbReference type="InterPro" id="IPR027417">
    <property type="entry name" value="P-loop_NTPase"/>
</dbReference>
<sequence length="353" mass="40464">MDTPINTNSTFTSNCNNPVKNEVGERSTILRSRRSIKSIPSIQEVDCKYKSIILTFEKRAGWLTTSSLRNYKGFWLPEGLLPGTMVMEETFQSHPGDVIVASFPKSGTTWLKALTFTILHRNKYALSSHPLLKLNPHDCVRITEHSYATQDEQYLETLPSPRILGTHLPYSILPESITTSRCPIIYICREPKDVIVSLWHMITRYEGFNKSFPFTKAFELFCDGEMPFGPVWDHVSEYYMNSLHPCAKILFLKYEEMMKDPVNGVMKVANFIGCPFSEEEIKNGLVEEIVEFCSFNKLKDLDVNKTSGKGNVQNDYLFRKAVVGDWQNHMTPEMAIKLDNITKEKLHNSGFTY</sequence>
<dbReference type="InterPro" id="IPR000863">
    <property type="entry name" value="Sulfotransferase_dom"/>
</dbReference>